<keyword evidence="2" id="KW-0808">Transferase</keyword>
<dbReference type="AlphaFoldDB" id="A0A3A3GN51"/>
<dbReference type="OrthoDB" id="9802987at2"/>
<evidence type="ECO:0000259" key="1">
    <source>
        <dbReference type="Pfam" id="PF04230"/>
    </source>
</evidence>
<gene>
    <name evidence="2" type="ORF">DQX05_00995</name>
</gene>
<proteinExistence type="predicted"/>
<reference evidence="2 3" key="1">
    <citation type="submission" date="2018-09" db="EMBL/GenBank/DDBJ databases">
        <title>Paenibacillus SK2017-BO5.</title>
        <authorList>
            <person name="Piskunova J.V."/>
            <person name="Dubiley S.A."/>
            <person name="Severinov K.V."/>
        </authorList>
    </citation>
    <scope>NUCLEOTIDE SEQUENCE [LARGE SCALE GENOMIC DNA]</scope>
    <source>
        <strain evidence="2 3">BO5</strain>
    </source>
</reference>
<accession>A0A3A3GN51</accession>
<dbReference type="Proteomes" id="UP000266177">
    <property type="component" value="Unassembled WGS sequence"/>
</dbReference>
<comment type="caution">
    <text evidence="2">The sequence shown here is derived from an EMBL/GenBank/DDBJ whole genome shotgun (WGS) entry which is preliminary data.</text>
</comment>
<evidence type="ECO:0000313" key="2">
    <source>
        <dbReference type="EMBL" id="RJG26644.1"/>
    </source>
</evidence>
<name>A0A3A3GN51_PANTH</name>
<protein>
    <submittedName>
        <fullName evidence="2">Polysaccharide pyruvyl transferase family protein</fullName>
    </submittedName>
</protein>
<dbReference type="EMBL" id="QYZD01000001">
    <property type="protein sequence ID" value="RJG26644.1"/>
    <property type="molecule type" value="Genomic_DNA"/>
</dbReference>
<dbReference type="GO" id="GO:0016740">
    <property type="term" value="F:transferase activity"/>
    <property type="evidence" value="ECO:0007669"/>
    <property type="project" value="UniProtKB-KW"/>
</dbReference>
<dbReference type="InterPro" id="IPR007345">
    <property type="entry name" value="Polysacch_pyruvyl_Trfase"/>
</dbReference>
<dbReference type="Pfam" id="PF04230">
    <property type="entry name" value="PS_pyruv_trans"/>
    <property type="match status" value="1"/>
</dbReference>
<evidence type="ECO:0000313" key="3">
    <source>
        <dbReference type="Proteomes" id="UP000266177"/>
    </source>
</evidence>
<dbReference type="RefSeq" id="WP_119790104.1">
    <property type="nucleotide sequence ID" value="NZ_QYZD01000001.1"/>
</dbReference>
<sequence length="323" mass="37240">MDNILLLDTSVGSLNKGDEIIMKCVRRQLSDITRQANVFTVPTHLSPFGWFQVMRDSLRVQFYTRAKYKFVGGTNLLTMDMFTHFPQWNINVFNYRPLQGSILLGVGAGKGEKIKRYTKMLYRKVLSHDYVHSVRDERTWRFVTDLGLKALNTGCPTMWSLTPEHCQDIPRGKSDAVVFTLTDYARAPRQDQLLIDLLIRSYKKVYFWVQGADDYAYFHTLSNTETIHVIPPSLEEYEAVLSTDVDFVGTRLHAGIYAMRHKKRSIIIAVDERARGMSETYALNTVDRTDLAGLEAMIHSEFATNVRTNLEAIHAWLDQFKQR</sequence>
<organism evidence="2 3">
    <name type="scientific">Paenibacillus thiaminolyticus</name>
    <name type="common">Bacillus thiaminolyticus</name>
    <dbReference type="NCBI Taxonomy" id="49283"/>
    <lineage>
        <taxon>Bacteria</taxon>
        <taxon>Bacillati</taxon>
        <taxon>Bacillota</taxon>
        <taxon>Bacilli</taxon>
        <taxon>Bacillales</taxon>
        <taxon>Paenibacillaceae</taxon>
        <taxon>Paenibacillus</taxon>
    </lineage>
</organism>
<feature type="domain" description="Polysaccharide pyruvyl transferase" evidence="1">
    <location>
        <begin position="15"/>
        <end position="271"/>
    </location>
</feature>